<dbReference type="Pfam" id="PF22116">
    <property type="entry name" value="DUF6944"/>
    <property type="match status" value="1"/>
</dbReference>
<evidence type="ECO:0000313" key="2">
    <source>
        <dbReference type="EMBL" id="MFD2695153.1"/>
    </source>
</evidence>
<evidence type="ECO:0000313" key="3">
    <source>
        <dbReference type="Proteomes" id="UP001597399"/>
    </source>
</evidence>
<feature type="transmembrane region" description="Helical" evidence="1">
    <location>
        <begin position="40"/>
        <end position="59"/>
    </location>
</feature>
<feature type="transmembrane region" description="Helical" evidence="1">
    <location>
        <begin position="65"/>
        <end position="84"/>
    </location>
</feature>
<accession>A0ABW5S6W3</accession>
<gene>
    <name evidence="2" type="ORF">ACFSUE_16220</name>
</gene>
<name>A0ABW5S6W3_9BACL</name>
<protein>
    <submittedName>
        <fullName evidence="2">DUF6944 family repetitive protein</fullName>
    </submittedName>
</protein>
<dbReference type="InterPro" id="IPR054224">
    <property type="entry name" value="DUF6944"/>
</dbReference>
<keyword evidence="1" id="KW-0472">Membrane</keyword>
<organism evidence="2 3">
    <name type="scientific">Sporolactobacillus shoreicorticis</name>
    <dbReference type="NCBI Taxonomy" id="1923877"/>
    <lineage>
        <taxon>Bacteria</taxon>
        <taxon>Bacillati</taxon>
        <taxon>Bacillota</taxon>
        <taxon>Bacilli</taxon>
        <taxon>Bacillales</taxon>
        <taxon>Sporolactobacillaceae</taxon>
        <taxon>Sporolactobacillus</taxon>
    </lineage>
</organism>
<feature type="transmembrane region" description="Helical" evidence="1">
    <location>
        <begin position="121"/>
        <end position="138"/>
    </location>
</feature>
<keyword evidence="3" id="KW-1185">Reference proteome</keyword>
<dbReference type="RefSeq" id="WP_253060760.1">
    <property type="nucleotide sequence ID" value="NZ_JAMXWM010000007.1"/>
</dbReference>
<dbReference type="Proteomes" id="UP001597399">
    <property type="component" value="Unassembled WGS sequence"/>
</dbReference>
<keyword evidence="1" id="KW-0812">Transmembrane</keyword>
<sequence length="181" mass="19901">MKRNELSKNIAFTSIAIGKFMNSIGQTPIKSLDRETQDQLVFLGSLIQVGAGALLAEFVSDDPLAQLSVALTIISYGSFAVQFLHNEDDDRKLLVQSMSSNLKEVLANMILLTDRGTWKKTYLFVGIFMLCLGNFIQAQGRKKILDEQDDYTIFDPTVTAGTWIETSGAIAIMLGNLAETA</sequence>
<dbReference type="EMBL" id="JBHUMQ010000039">
    <property type="protein sequence ID" value="MFD2695153.1"/>
    <property type="molecule type" value="Genomic_DNA"/>
</dbReference>
<proteinExistence type="predicted"/>
<reference evidence="3" key="1">
    <citation type="journal article" date="2019" name="Int. J. Syst. Evol. Microbiol.">
        <title>The Global Catalogue of Microorganisms (GCM) 10K type strain sequencing project: providing services to taxonomists for standard genome sequencing and annotation.</title>
        <authorList>
            <consortium name="The Broad Institute Genomics Platform"/>
            <consortium name="The Broad Institute Genome Sequencing Center for Infectious Disease"/>
            <person name="Wu L."/>
            <person name="Ma J."/>
        </authorList>
    </citation>
    <scope>NUCLEOTIDE SEQUENCE [LARGE SCALE GENOMIC DNA]</scope>
    <source>
        <strain evidence="3">TISTR 2466</strain>
    </source>
</reference>
<comment type="caution">
    <text evidence="2">The sequence shown here is derived from an EMBL/GenBank/DDBJ whole genome shotgun (WGS) entry which is preliminary data.</text>
</comment>
<evidence type="ECO:0000256" key="1">
    <source>
        <dbReference type="SAM" id="Phobius"/>
    </source>
</evidence>
<keyword evidence="1" id="KW-1133">Transmembrane helix</keyword>